<dbReference type="RefSeq" id="WP_041111818.1">
    <property type="nucleotide sequence ID" value="NZ_CP004373.1"/>
</dbReference>
<dbReference type="GO" id="GO:0006797">
    <property type="term" value="P:polyphosphate metabolic process"/>
    <property type="evidence" value="ECO:0007669"/>
    <property type="project" value="InterPro"/>
</dbReference>
<dbReference type="EMBL" id="CP004373">
    <property type="protein sequence ID" value="AHK71458.1"/>
    <property type="molecule type" value="Genomic_DNA"/>
</dbReference>
<dbReference type="PANTHER" id="PTHR34383">
    <property type="entry name" value="POLYPHOSPHATE:AMP PHOSPHOTRANSFERASE-RELATED"/>
    <property type="match status" value="1"/>
</dbReference>
<feature type="domain" description="Polyphosphate kinase-2-related" evidence="4">
    <location>
        <begin position="34"/>
        <end position="264"/>
    </location>
</feature>
<proteinExistence type="inferred from homology"/>
<evidence type="ECO:0000259" key="4">
    <source>
        <dbReference type="Pfam" id="PF03976"/>
    </source>
</evidence>
<keyword evidence="3" id="KW-0418">Kinase</keyword>
<dbReference type="Proteomes" id="UP000031656">
    <property type="component" value="Chromosome"/>
</dbReference>
<accession>A0A067Z4R7</accession>
<reference evidence="5 6" key="1">
    <citation type="journal article" date="2015" name="Appl. Microbiol. Biotechnol.">
        <title>The consequence of an additional NADH dehydrogenase paralog on the growth of Gluconobacter oxydans DSM3504.</title>
        <authorList>
            <person name="Kostner D."/>
            <person name="Luchterhand B."/>
            <person name="Junker A."/>
            <person name="Volland S."/>
            <person name="Daniel R."/>
            <person name="Buchs J."/>
            <person name="Liebl W."/>
            <person name="Ehrenreich A."/>
        </authorList>
    </citation>
    <scope>NUCLEOTIDE SEQUENCE [LARGE SCALE GENOMIC DNA]</scope>
    <source>
        <strain evidence="5">DSM 3504</strain>
    </source>
</reference>
<dbReference type="Pfam" id="PF03976">
    <property type="entry name" value="PPK2"/>
    <property type="match status" value="1"/>
</dbReference>
<dbReference type="GeneID" id="56905796"/>
<gene>
    <name evidence="5" type="ORF">GLS_c15730</name>
</gene>
<evidence type="ECO:0000256" key="3">
    <source>
        <dbReference type="ARBA" id="ARBA00022777"/>
    </source>
</evidence>
<evidence type="ECO:0000256" key="2">
    <source>
        <dbReference type="ARBA" id="ARBA00022679"/>
    </source>
</evidence>
<dbReference type="InterPro" id="IPR022488">
    <property type="entry name" value="PPK2-related"/>
</dbReference>
<sequence length="292" mass="33316">MSAETGLPSQLRITDGKKFRLSSIATNDKLGRQKNTSRTRIRDCVDRMSVLQQRLAAYATHGILVVLQGMDTAGKDGAIRHAFSGLNPQGVHVTSFKAPVGIATRHDDLWRIHLAVPSRGEIGIFNRSHYEDVLVERVHPDMVRARGLDPDLPDFWDHRLGDLRNFESYLRRQNIIVLKLFLHISPEEQRQRLLKRLDHPEKRWKFSPSDLKEREFWPHYIAAYEEAIRATATPDAPWIVIPADHKWLARVLVAEALLDTLESLHLKEPEQKMSDALKDAQQALLKGAAKTV</sequence>
<dbReference type="GO" id="GO:0008976">
    <property type="term" value="F:polyphosphate kinase activity"/>
    <property type="evidence" value="ECO:0007669"/>
    <property type="project" value="InterPro"/>
</dbReference>
<comment type="similarity">
    <text evidence="1">Belongs to the polyphosphate kinase 2 (PPK2) family. Class I subfamily.</text>
</comment>
<dbReference type="AlphaFoldDB" id="A0A067Z4R7"/>
<protein>
    <submittedName>
        <fullName evidence="5">PPK2 family polyphosphate:nucleotide phosphotransferase</fullName>
    </submittedName>
</protein>
<dbReference type="PANTHER" id="PTHR34383:SF3">
    <property type="entry name" value="POLYPHOSPHATE:AMP PHOSPHOTRANSFERASE"/>
    <property type="match status" value="1"/>
</dbReference>
<organism evidence="5 6">
    <name type="scientific">Gluconobacter oxydans DSM 3504</name>
    <dbReference type="NCBI Taxonomy" id="1288313"/>
    <lineage>
        <taxon>Bacteria</taxon>
        <taxon>Pseudomonadati</taxon>
        <taxon>Pseudomonadota</taxon>
        <taxon>Alphaproteobacteria</taxon>
        <taxon>Acetobacterales</taxon>
        <taxon>Acetobacteraceae</taxon>
        <taxon>Gluconobacter</taxon>
    </lineage>
</organism>
<dbReference type="InterPro" id="IPR016898">
    <property type="entry name" value="Polyphosphate_phosphotransfera"/>
</dbReference>
<dbReference type="NCBIfam" id="TIGR03709">
    <property type="entry name" value="PPK2_rel_1"/>
    <property type="match status" value="1"/>
</dbReference>
<dbReference type="SUPFAM" id="SSF52540">
    <property type="entry name" value="P-loop containing nucleoside triphosphate hydrolases"/>
    <property type="match status" value="1"/>
</dbReference>
<evidence type="ECO:0000313" key="6">
    <source>
        <dbReference type="Proteomes" id="UP000031656"/>
    </source>
</evidence>
<keyword evidence="2 5" id="KW-0808">Transferase</keyword>
<dbReference type="KEGG" id="goy:GLS_c15730"/>
<dbReference type="InterPro" id="IPR027417">
    <property type="entry name" value="P-loop_NTPase"/>
</dbReference>
<dbReference type="HOGENOM" id="CLU_048699_1_0_5"/>
<dbReference type="Gene3D" id="3.40.50.300">
    <property type="entry name" value="P-loop containing nucleotide triphosphate hydrolases"/>
    <property type="match status" value="1"/>
</dbReference>
<evidence type="ECO:0000256" key="1">
    <source>
        <dbReference type="ARBA" id="ARBA00009924"/>
    </source>
</evidence>
<dbReference type="PIRSF" id="PIRSF028756">
    <property type="entry name" value="PPK2_prd"/>
    <property type="match status" value="1"/>
</dbReference>
<dbReference type="InterPro" id="IPR022300">
    <property type="entry name" value="PPK2-rel_1"/>
</dbReference>
<evidence type="ECO:0000313" key="5">
    <source>
        <dbReference type="EMBL" id="AHK71458.1"/>
    </source>
</evidence>
<name>A0A067Z4R7_GLUOY</name>